<dbReference type="EMBL" id="WNKQ01000013">
    <property type="protein sequence ID" value="KAF5847343.1"/>
    <property type="molecule type" value="Genomic_DNA"/>
</dbReference>
<dbReference type="Proteomes" id="UP000624244">
    <property type="component" value="Unassembled WGS sequence"/>
</dbReference>
<dbReference type="PANTHER" id="PTHR39613">
    <property type="entry name" value="ANCHORED CELL WALL PROTEIN, PUTATIVE (AFU_ORTHOLOGUE AFUA_4G08960)-RELATED"/>
    <property type="match status" value="1"/>
</dbReference>
<proteinExistence type="predicted"/>
<comment type="caution">
    <text evidence="2">The sequence shown here is derived from an EMBL/GenBank/DDBJ whole genome shotgun (WGS) entry which is preliminary data.</text>
</comment>
<evidence type="ECO:0000313" key="2">
    <source>
        <dbReference type="EMBL" id="KAF5847343.1"/>
    </source>
</evidence>
<sequence length="189" mass="21575">MRLLTLLPVVFGLPVFATLINTQYPILLLPLKKSQPETAFPTQKDATVSYSNKTGNEQWTAVSFYVPDNNANVCRLRFLINTDPSKNAPFSLKGEPPFVIDISRVEPKLDNSRTTWNNKPAIIERYDTYVLSTTGASEIRSKWFACPRRDIAQFIIHPANTRDLEVYWYELNYEPEYGGPHGAVLELYT</sequence>
<evidence type="ECO:0000259" key="1">
    <source>
        <dbReference type="Pfam" id="PF09792"/>
    </source>
</evidence>
<dbReference type="InterPro" id="IPR018620">
    <property type="entry name" value="Ubiquitin3-bd_protein_But2_C"/>
</dbReference>
<protein>
    <recommendedName>
        <fullName evidence="1">Ubiquitin 3 binding protein But2 C-terminal domain-containing protein</fullName>
    </recommendedName>
</protein>
<dbReference type="PANTHER" id="PTHR39613:SF1">
    <property type="entry name" value="ANCHORED CELL WALL PROTEIN, PUTATIVE (AFU_ORTHOLOGUE AFUA_4G08960)-RELATED"/>
    <property type="match status" value="1"/>
</dbReference>
<dbReference type="Pfam" id="PF09792">
    <property type="entry name" value="But2"/>
    <property type="match status" value="1"/>
</dbReference>
<feature type="domain" description="Ubiquitin 3 binding protein But2 C-terminal" evidence="1">
    <location>
        <begin position="23"/>
        <end position="166"/>
    </location>
</feature>
<name>A0A8H5ZBS1_COCSA</name>
<gene>
    <name evidence="2" type="ORF">GGP41_000051</name>
</gene>
<evidence type="ECO:0000313" key="3">
    <source>
        <dbReference type="Proteomes" id="UP000624244"/>
    </source>
</evidence>
<accession>A0A8H5ZBS1</accession>
<dbReference type="AlphaFoldDB" id="A0A8H5ZBS1"/>
<organism evidence="2 3">
    <name type="scientific">Cochliobolus sativus</name>
    <name type="common">Common root rot and spot blotch fungus</name>
    <name type="synonym">Bipolaris sorokiniana</name>
    <dbReference type="NCBI Taxonomy" id="45130"/>
    <lineage>
        <taxon>Eukaryota</taxon>
        <taxon>Fungi</taxon>
        <taxon>Dikarya</taxon>
        <taxon>Ascomycota</taxon>
        <taxon>Pezizomycotina</taxon>
        <taxon>Dothideomycetes</taxon>
        <taxon>Pleosporomycetidae</taxon>
        <taxon>Pleosporales</taxon>
        <taxon>Pleosporineae</taxon>
        <taxon>Pleosporaceae</taxon>
        <taxon>Bipolaris</taxon>
    </lineage>
</organism>
<reference evidence="2" key="1">
    <citation type="submission" date="2019-11" db="EMBL/GenBank/DDBJ databases">
        <title>Bipolaris sorokiniana Genome sequencing.</title>
        <authorList>
            <person name="Wang H."/>
        </authorList>
    </citation>
    <scope>NUCLEOTIDE SEQUENCE</scope>
</reference>
<dbReference type="OMA" id="VYWFELN"/>